<organism evidence="7 8">
    <name type="scientific">Candidatus Pullichristensenella stercorigallinarum</name>
    <dbReference type="NCBI Taxonomy" id="2840909"/>
    <lineage>
        <taxon>Bacteria</taxon>
        <taxon>Bacillati</taxon>
        <taxon>Bacillota</taxon>
        <taxon>Clostridia</taxon>
        <taxon>Candidatus Pullichristensenella</taxon>
    </lineage>
</organism>
<dbReference type="Gene3D" id="1.20.5.710">
    <property type="entry name" value="Single helix bin"/>
    <property type="match status" value="1"/>
</dbReference>
<comment type="subunit">
    <text evidence="4">Homodimer. Part of the ribosomal stalk of the 50S ribosomal subunit. Forms a multimeric L10(L12)X complex, where L10 forms an elongated spine to which 2 to 4 L12 dimers bind in a sequential fashion. Binds GTP-bound translation factors.</text>
</comment>
<evidence type="ECO:0000256" key="3">
    <source>
        <dbReference type="ARBA" id="ARBA00023274"/>
    </source>
</evidence>
<dbReference type="GO" id="GO:0006412">
    <property type="term" value="P:translation"/>
    <property type="evidence" value="ECO:0007669"/>
    <property type="project" value="UniProtKB-UniRule"/>
</dbReference>
<dbReference type="HAMAP" id="MF_00368">
    <property type="entry name" value="Ribosomal_bL12"/>
    <property type="match status" value="1"/>
</dbReference>
<dbReference type="Pfam" id="PF00542">
    <property type="entry name" value="Ribosomal_L12"/>
    <property type="match status" value="1"/>
</dbReference>
<evidence type="ECO:0000256" key="1">
    <source>
        <dbReference type="ARBA" id="ARBA00007197"/>
    </source>
</evidence>
<evidence type="ECO:0000259" key="6">
    <source>
        <dbReference type="Pfam" id="PF16320"/>
    </source>
</evidence>
<evidence type="ECO:0000256" key="2">
    <source>
        <dbReference type="ARBA" id="ARBA00022980"/>
    </source>
</evidence>
<keyword evidence="3 4" id="KW-0687">Ribonucleoprotein</keyword>
<dbReference type="InterPro" id="IPR000206">
    <property type="entry name" value="Ribosomal_bL12"/>
</dbReference>
<dbReference type="SUPFAM" id="SSF48300">
    <property type="entry name" value="Ribosomal protein L7/12, oligomerisation (N-terminal) domain"/>
    <property type="match status" value="1"/>
</dbReference>
<dbReference type="InterPro" id="IPR014719">
    <property type="entry name" value="Ribosomal_bL12_C/ClpS-like"/>
</dbReference>
<dbReference type="EMBL" id="DVFZ01000100">
    <property type="protein sequence ID" value="HIQ83454.1"/>
    <property type="molecule type" value="Genomic_DNA"/>
</dbReference>
<dbReference type="NCBIfam" id="TIGR00855">
    <property type="entry name" value="L12"/>
    <property type="match status" value="1"/>
</dbReference>
<dbReference type="Proteomes" id="UP000824260">
    <property type="component" value="Unassembled WGS sequence"/>
</dbReference>
<dbReference type="GO" id="GO:0022625">
    <property type="term" value="C:cytosolic large ribosomal subunit"/>
    <property type="evidence" value="ECO:0007669"/>
    <property type="project" value="TreeGrafter"/>
</dbReference>
<dbReference type="FunFam" id="3.30.1390.10:FF:000001">
    <property type="entry name" value="50S ribosomal protein L7/L12"/>
    <property type="match status" value="1"/>
</dbReference>
<sequence length="125" mass="13248">MNREEIISAIESMTVLELADLVKELEEKFGVSAAAPVAVAAAPAAAAAAAPEEEKTEFDVILKDVGSEKIKVIKVVREVCSGLGLKEAKDLVDNCPKPIKEAVSKEAAEEIKKKFAEVGATVEIK</sequence>
<evidence type="ECO:0000313" key="7">
    <source>
        <dbReference type="EMBL" id="HIQ83454.1"/>
    </source>
</evidence>
<dbReference type="Gene3D" id="3.30.1390.10">
    <property type="match status" value="1"/>
</dbReference>
<reference evidence="7" key="1">
    <citation type="submission" date="2020-10" db="EMBL/GenBank/DDBJ databases">
        <authorList>
            <person name="Gilroy R."/>
        </authorList>
    </citation>
    <scope>NUCLEOTIDE SEQUENCE</scope>
    <source>
        <strain evidence="7">ChiSjej6B24-2974</strain>
    </source>
</reference>
<dbReference type="SUPFAM" id="SSF54736">
    <property type="entry name" value="ClpS-like"/>
    <property type="match status" value="1"/>
</dbReference>
<evidence type="ECO:0000259" key="5">
    <source>
        <dbReference type="Pfam" id="PF00542"/>
    </source>
</evidence>
<comment type="caution">
    <text evidence="7">The sequence shown here is derived from an EMBL/GenBank/DDBJ whole genome shotgun (WGS) entry which is preliminary data.</text>
</comment>
<comment type="similarity">
    <text evidence="1 4">Belongs to the bacterial ribosomal protein bL12 family.</text>
</comment>
<dbReference type="PANTHER" id="PTHR45987:SF4">
    <property type="entry name" value="LARGE RIBOSOMAL SUBUNIT PROTEIN BL12M"/>
    <property type="match status" value="1"/>
</dbReference>
<feature type="domain" description="Large ribosomal subunit protein bL12 C-terminal" evidence="5">
    <location>
        <begin position="58"/>
        <end position="125"/>
    </location>
</feature>
<evidence type="ECO:0000313" key="8">
    <source>
        <dbReference type="Proteomes" id="UP000824260"/>
    </source>
</evidence>
<dbReference type="FunFam" id="1.20.5.710:FF:000008">
    <property type="entry name" value="50S ribosomal protein L7/L12"/>
    <property type="match status" value="1"/>
</dbReference>
<reference evidence="7" key="2">
    <citation type="journal article" date="2021" name="PeerJ">
        <title>Extensive microbial diversity within the chicken gut microbiome revealed by metagenomics and culture.</title>
        <authorList>
            <person name="Gilroy R."/>
            <person name="Ravi A."/>
            <person name="Getino M."/>
            <person name="Pursley I."/>
            <person name="Horton D.L."/>
            <person name="Alikhan N.F."/>
            <person name="Baker D."/>
            <person name="Gharbi K."/>
            <person name="Hall N."/>
            <person name="Watson M."/>
            <person name="Adriaenssens E.M."/>
            <person name="Foster-Nyarko E."/>
            <person name="Jarju S."/>
            <person name="Secka A."/>
            <person name="Antonio M."/>
            <person name="Oren A."/>
            <person name="Chaudhuri R.R."/>
            <person name="La Ragione R."/>
            <person name="Hildebrand F."/>
            <person name="Pallen M.J."/>
        </authorList>
    </citation>
    <scope>NUCLEOTIDE SEQUENCE</scope>
    <source>
        <strain evidence="7">ChiSjej6B24-2974</strain>
    </source>
</reference>
<feature type="domain" description="Large ribosomal subunit protein bL12 oligomerization" evidence="6">
    <location>
        <begin position="4"/>
        <end position="49"/>
    </location>
</feature>
<dbReference type="InterPro" id="IPR036235">
    <property type="entry name" value="Ribosomal_bL12_oligo_N_sf"/>
</dbReference>
<dbReference type="PANTHER" id="PTHR45987">
    <property type="entry name" value="39S RIBOSOMAL PROTEIN L12"/>
    <property type="match status" value="1"/>
</dbReference>
<dbReference type="AlphaFoldDB" id="A0A9D0ZNF1"/>
<name>A0A9D0ZNF1_9FIRM</name>
<evidence type="ECO:0000256" key="4">
    <source>
        <dbReference type="HAMAP-Rule" id="MF_00368"/>
    </source>
</evidence>
<dbReference type="InterPro" id="IPR013823">
    <property type="entry name" value="Ribosomal_bL12_C"/>
</dbReference>
<dbReference type="GO" id="GO:0003735">
    <property type="term" value="F:structural constituent of ribosome"/>
    <property type="evidence" value="ECO:0007669"/>
    <property type="project" value="InterPro"/>
</dbReference>
<keyword evidence="2 4" id="KW-0689">Ribosomal protein</keyword>
<gene>
    <name evidence="4 7" type="primary">rplL</name>
    <name evidence="7" type="ORF">IAA52_10190</name>
</gene>
<dbReference type="CDD" id="cd00387">
    <property type="entry name" value="Ribosomal_L7_L12"/>
    <property type="match status" value="1"/>
</dbReference>
<dbReference type="Pfam" id="PF16320">
    <property type="entry name" value="Ribosomal_L12_N"/>
    <property type="match status" value="1"/>
</dbReference>
<comment type="function">
    <text evidence="4">Forms part of the ribosomal stalk which helps the ribosome interact with GTP-bound translation factors. Is thus essential for accurate translation.</text>
</comment>
<dbReference type="InterPro" id="IPR008932">
    <property type="entry name" value="Ribosomal_bL12_oligo"/>
</dbReference>
<proteinExistence type="inferred from homology"/>
<dbReference type="GO" id="GO:0003729">
    <property type="term" value="F:mRNA binding"/>
    <property type="evidence" value="ECO:0007669"/>
    <property type="project" value="TreeGrafter"/>
</dbReference>
<protein>
    <recommendedName>
        <fullName evidence="4">Large ribosomal subunit protein bL12</fullName>
    </recommendedName>
</protein>
<accession>A0A9D0ZNF1</accession>